<keyword evidence="2" id="KW-0472">Membrane</keyword>
<dbReference type="GeneID" id="28976396"/>
<gene>
    <name evidence="3" type="ORF">RHOBADRAFT_51655</name>
</gene>
<dbReference type="AlphaFoldDB" id="A0A194SB69"/>
<evidence type="ECO:0000313" key="4">
    <source>
        <dbReference type="Proteomes" id="UP000053890"/>
    </source>
</evidence>
<feature type="compositionally biased region" description="Low complexity" evidence="1">
    <location>
        <begin position="108"/>
        <end position="123"/>
    </location>
</feature>
<proteinExistence type="predicted"/>
<evidence type="ECO:0000256" key="1">
    <source>
        <dbReference type="SAM" id="MobiDB-lite"/>
    </source>
</evidence>
<dbReference type="RefSeq" id="XP_018273901.1">
    <property type="nucleotide sequence ID" value="XM_018415948.1"/>
</dbReference>
<evidence type="ECO:0000313" key="3">
    <source>
        <dbReference type="EMBL" id="KPV77852.1"/>
    </source>
</evidence>
<feature type="compositionally biased region" description="Low complexity" evidence="1">
    <location>
        <begin position="162"/>
        <end position="183"/>
    </location>
</feature>
<feature type="region of interest" description="Disordered" evidence="1">
    <location>
        <begin position="142"/>
        <end position="298"/>
    </location>
</feature>
<sequence>MLSSLAPSAVLAALPSSAAGAWRHIVVQHDDLPEPLRFLPSAFRILALLLFVPVAALAVVDIVGYVAFAFVLRPLGYASTRHFKDPEKDGRLIAIPLHGSIHSPSSTGEGVLPSSGESVSSGASDIFPSPAYSDVTPLPSVDEGSVLSSARPGKPPALAGIASPSSSSSSSPSDSSSSSVASSTRRHDHTSSSSHHTTHSTHRHGRVSSSSSASGDESSTVRRMSRDRAPSVGLDGPLFGEGDETDTATTPGGESDAEGDLAGMSGDYVSHKARRGDGVPRGGFKLGLTEVQRRPSAS</sequence>
<keyword evidence="2" id="KW-0812">Transmembrane</keyword>
<keyword evidence="2" id="KW-1133">Transmembrane helix</keyword>
<feature type="region of interest" description="Disordered" evidence="1">
    <location>
        <begin position="100"/>
        <end position="123"/>
    </location>
</feature>
<feature type="transmembrane region" description="Helical" evidence="2">
    <location>
        <begin position="42"/>
        <end position="72"/>
    </location>
</feature>
<feature type="compositionally biased region" description="Basic residues" evidence="1">
    <location>
        <begin position="196"/>
        <end position="206"/>
    </location>
</feature>
<protein>
    <recommendedName>
        <fullName evidence="5">Proteophosphoglycan ppg4</fullName>
    </recommendedName>
</protein>
<organism evidence="3 4">
    <name type="scientific">Rhodotorula graminis (strain WP1)</name>
    <dbReference type="NCBI Taxonomy" id="578459"/>
    <lineage>
        <taxon>Eukaryota</taxon>
        <taxon>Fungi</taxon>
        <taxon>Dikarya</taxon>
        <taxon>Basidiomycota</taxon>
        <taxon>Pucciniomycotina</taxon>
        <taxon>Microbotryomycetes</taxon>
        <taxon>Sporidiobolales</taxon>
        <taxon>Sporidiobolaceae</taxon>
        <taxon>Rhodotorula</taxon>
    </lineage>
</organism>
<feature type="compositionally biased region" description="Low complexity" evidence="1">
    <location>
        <begin position="207"/>
        <end position="218"/>
    </location>
</feature>
<accession>A0A194SB69</accession>
<name>A0A194SB69_RHOGW</name>
<evidence type="ECO:0008006" key="5">
    <source>
        <dbReference type="Google" id="ProtNLM"/>
    </source>
</evidence>
<evidence type="ECO:0000256" key="2">
    <source>
        <dbReference type="SAM" id="Phobius"/>
    </source>
</evidence>
<reference evidence="3 4" key="1">
    <citation type="journal article" date="2015" name="Front. Microbiol.">
        <title>Genome sequence of the plant growth promoting endophytic yeast Rhodotorula graminis WP1.</title>
        <authorList>
            <person name="Firrincieli A."/>
            <person name="Otillar R."/>
            <person name="Salamov A."/>
            <person name="Schmutz J."/>
            <person name="Khan Z."/>
            <person name="Redman R.S."/>
            <person name="Fleck N.D."/>
            <person name="Lindquist E."/>
            <person name="Grigoriev I.V."/>
            <person name="Doty S.L."/>
        </authorList>
    </citation>
    <scope>NUCLEOTIDE SEQUENCE [LARGE SCALE GENOMIC DNA]</scope>
    <source>
        <strain evidence="3 4">WP1</strain>
    </source>
</reference>
<keyword evidence="4" id="KW-1185">Reference proteome</keyword>
<dbReference type="EMBL" id="KQ474074">
    <property type="protein sequence ID" value="KPV77852.1"/>
    <property type="molecule type" value="Genomic_DNA"/>
</dbReference>
<dbReference type="OrthoDB" id="2528865at2759"/>
<dbReference type="Proteomes" id="UP000053890">
    <property type="component" value="Unassembled WGS sequence"/>
</dbReference>